<dbReference type="EMBL" id="BOMI01000033">
    <property type="protein sequence ID" value="GID73314.1"/>
    <property type="molecule type" value="Genomic_DNA"/>
</dbReference>
<keyword evidence="3" id="KW-1185">Reference proteome</keyword>
<gene>
    <name evidence="2" type="ORF">Ade02nite_19550</name>
</gene>
<dbReference type="Proteomes" id="UP000609879">
    <property type="component" value="Unassembled WGS sequence"/>
</dbReference>
<sequence>MGQRPWHLWTLAWYVVTVHAEVMNADEREVAPDEPNTVPPFREAQVPLTDAERFQENVKAFQRQGDLELRQLSKKEESGGKEEVKYRNLYNDLEAERERRQRSQDAPEL</sequence>
<organism evidence="2 3">
    <name type="scientific">Paractinoplanes deccanensis</name>
    <dbReference type="NCBI Taxonomy" id="113561"/>
    <lineage>
        <taxon>Bacteria</taxon>
        <taxon>Bacillati</taxon>
        <taxon>Actinomycetota</taxon>
        <taxon>Actinomycetes</taxon>
        <taxon>Micromonosporales</taxon>
        <taxon>Micromonosporaceae</taxon>
        <taxon>Paractinoplanes</taxon>
    </lineage>
</organism>
<proteinExistence type="predicted"/>
<evidence type="ECO:0000313" key="2">
    <source>
        <dbReference type="EMBL" id="GID73314.1"/>
    </source>
</evidence>
<accession>A0ABQ3XZY8</accession>
<feature type="compositionally biased region" description="Basic and acidic residues" evidence="1">
    <location>
        <begin position="71"/>
        <end position="86"/>
    </location>
</feature>
<comment type="caution">
    <text evidence="2">The sequence shown here is derived from an EMBL/GenBank/DDBJ whole genome shotgun (WGS) entry which is preliminary data.</text>
</comment>
<feature type="region of interest" description="Disordered" evidence="1">
    <location>
        <begin position="71"/>
        <end position="90"/>
    </location>
</feature>
<name>A0ABQ3XZY8_9ACTN</name>
<protein>
    <submittedName>
        <fullName evidence="2">Uncharacterized protein</fullName>
    </submittedName>
</protein>
<evidence type="ECO:0000256" key="1">
    <source>
        <dbReference type="SAM" id="MobiDB-lite"/>
    </source>
</evidence>
<evidence type="ECO:0000313" key="3">
    <source>
        <dbReference type="Proteomes" id="UP000609879"/>
    </source>
</evidence>
<reference evidence="2 3" key="1">
    <citation type="submission" date="2021-01" db="EMBL/GenBank/DDBJ databases">
        <title>Whole genome shotgun sequence of Actinoplanes deccanensis NBRC 13994.</title>
        <authorList>
            <person name="Komaki H."/>
            <person name="Tamura T."/>
        </authorList>
    </citation>
    <scope>NUCLEOTIDE SEQUENCE [LARGE SCALE GENOMIC DNA]</scope>
    <source>
        <strain evidence="2 3">NBRC 13994</strain>
    </source>
</reference>